<dbReference type="RefSeq" id="WP_114841965.1">
    <property type="nucleotide sequence ID" value="NZ_CP031219.1"/>
</dbReference>
<evidence type="ECO:0000313" key="2">
    <source>
        <dbReference type="Proteomes" id="UP000290092"/>
    </source>
</evidence>
<dbReference type="AlphaFoldDB" id="A0AAX2AF35"/>
<keyword evidence="2" id="KW-1185">Reference proteome</keyword>
<name>A0AAX2AF35_9BACT</name>
<protein>
    <recommendedName>
        <fullName evidence="3">Acetyltransferase</fullName>
    </recommendedName>
</protein>
<reference evidence="1 2" key="1">
    <citation type="submission" date="2017-09" db="EMBL/GenBank/DDBJ databases">
        <title>Genomics of the genus Arcobacter.</title>
        <authorList>
            <person name="Perez-Cataluna A."/>
            <person name="Figueras M.J."/>
            <person name="Salas-Masso N."/>
        </authorList>
    </citation>
    <scope>NUCLEOTIDE SEQUENCE [LARGE SCALE GENOMIC DNA]</scope>
    <source>
        <strain evidence="1 2">CECT 7386</strain>
    </source>
</reference>
<dbReference type="KEGG" id="amyt:AMYT_1537"/>
<sequence>MELELSAYSLATLKANEKFLLGKPIEFYDKDSKRAEIEKILLELTVKQALKRNTKLYRVKDKSNEISENLAFFAISVGNISVNGKKIPSAVLDYFILNNKYRKFACEPDNYTLGIELFREMLSIINELSNHIAIRYIILEPLKKEEKLVKFYKDFGFDFIPEKDTTWMYLDIKELN</sequence>
<dbReference type="EMBL" id="NXID01000024">
    <property type="protein sequence ID" value="RXK15622.1"/>
    <property type="molecule type" value="Genomic_DNA"/>
</dbReference>
<evidence type="ECO:0000313" key="1">
    <source>
        <dbReference type="EMBL" id="RXK15622.1"/>
    </source>
</evidence>
<gene>
    <name evidence="1" type="ORF">CP985_07635</name>
</gene>
<dbReference type="Proteomes" id="UP000290092">
    <property type="component" value="Unassembled WGS sequence"/>
</dbReference>
<proteinExistence type="predicted"/>
<accession>A0AAX2AF35</accession>
<organism evidence="1 2">
    <name type="scientific">Malaciobacter mytili LMG 24559</name>
    <dbReference type="NCBI Taxonomy" id="1032238"/>
    <lineage>
        <taxon>Bacteria</taxon>
        <taxon>Pseudomonadati</taxon>
        <taxon>Campylobacterota</taxon>
        <taxon>Epsilonproteobacteria</taxon>
        <taxon>Campylobacterales</taxon>
        <taxon>Arcobacteraceae</taxon>
        <taxon>Malaciobacter</taxon>
    </lineage>
</organism>
<dbReference type="Gene3D" id="3.40.630.30">
    <property type="match status" value="1"/>
</dbReference>
<comment type="caution">
    <text evidence="1">The sequence shown here is derived from an EMBL/GenBank/DDBJ whole genome shotgun (WGS) entry which is preliminary data.</text>
</comment>
<evidence type="ECO:0008006" key="3">
    <source>
        <dbReference type="Google" id="ProtNLM"/>
    </source>
</evidence>